<reference evidence="1" key="1">
    <citation type="submission" date="2019-02" db="EMBL/GenBank/DDBJ databases">
        <authorList>
            <person name="Gruber-Vodicka R. H."/>
            <person name="Seah K. B. B."/>
        </authorList>
    </citation>
    <scope>NUCLEOTIDE SEQUENCE</scope>
    <source>
        <strain evidence="1">BECK_BY1</strain>
    </source>
</reference>
<accession>A0A450ZTJ0</accession>
<name>A0A450ZTJ0_9GAMM</name>
<protein>
    <submittedName>
        <fullName evidence="1">Uncharacterized protein</fullName>
    </submittedName>
</protein>
<evidence type="ECO:0000313" key="1">
    <source>
        <dbReference type="EMBL" id="VFK57110.1"/>
    </source>
</evidence>
<proteinExistence type="predicted"/>
<gene>
    <name evidence="1" type="ORF">BECKTUN1418D_GA0071000_10597</name>
</gene>
<sequence>MPDKKLMVFSEQSAMKGFFDDLKKEYKELKPTTSYIGRYARRPPSLEYESRITLANGSFSSKICQRFAPRLKGGAALSHGFC</sequence>
<dbReference type="AlphaFoldDB" id="A0A450ZTJ0"/>
<dbReference type="EMBL" id="CAADFX010000059">
    <property type="protein sequence ID" value="VFK57110.1"/>
    <property type="molecule type" value="Genomic_DNA"/>
</dbReference>
<organism evidence="1">
    <name type="scientific">Candidatus Kentrum sp. TUN</name>
    <dbReference type="NCBI Taxonomy" id="2126343"/>
    <lineage>
        <taxon>Bacteria</taxon>
        <taxon>Pseudomonadati</taxon>
        <taxon>Pseudomonadota</taxon>
        <taxon>Gammaproteobacteria</taxon>
        <taxon>Candidatus Kentrum</taxon>
    </lineage>
</organism>